<keyword evidence="2" id="KW-1185">Reference proteome</keyword>
<dbReference type="RefSeq" id="WP_002512340.1">
    <property type="nucleotide sequence ID" value="NZ_JAMBPY010000001.1"/>
</dbReference>
<evidence type="ECO:0000313" key="2">
    <source>
        <dbReference type="Proteomes" id="UP001152422"/>
    </source>
</evidence>
<dbReference type="EMBL" id="JAMBQA010000001">
    <property type="protein sequence ID" value="MDG0844821.1"/>
    <property type="molecule type" value="Genomic_DNA"/>
</dbReference>
<evidence type="ECO:0000313" key="1">
    <source>
        <dbReference type="EMBL" id="MDG0844821.1"/>
    </source>
</evidence>
<dbReference type="Proteomes" id="UP001152422">
    <property type="component" value="Unassembled WGS sequence"/>
</dbReference>
<accession>A0A9X4L0X1</accession>
<name>A0A9X4L0X1_9STAP</name>
<gene>
    <name evidence="1" type="ORF">M4L89_01010</name>
</gene>
<protein>
    <submittedName>
        <fullName evidence="1">Uncharacterized protein</fullName>
    </submittedName>
</protein>
<sequence>MNGLIREIYGLSEFDAMYNENEKENAFVYLIEDEHDDMRAERNID</sequence>
<organism evidence="1 2">
    <name type="scientific">Staphylococcus equorum</name>
    <dbReference type="NCBI Taxonomy" id="246432"/>
    <lineage>
        <taxon>Bacteria</taxon>
        <taxon>Bacillati</taxon>
        <taxon>Bacillota</taxon>
        <taxon>Bacilli</taxon>
        <taxon>Bacillales</taxon>
        <taxon>Staphylococcaceae</taxon>
        <taxon>Staphylococcus</taxon>
    </lineage>
</organism>
<comment type="caution">
    <text evidence="1">The sequence shown here is derived from an EMBL/GenBank/DDBJ whole genome shotgun (WGS) entry which is preliminary data.</text>
</comment>
<proteinExistence type="predicted"/>
<dbReference type="AlphaFoldDB" id="A0A9X4L0X1"/>
<reference evidence="1" key="1">
    <citation type="submission" date="2022-05" db="EMBL/GenBank/DDBJ databases">
        <title>Comparative genomics of Staphylococcus equorum isolates.</title>
        <authorList>
            <person name="Luelf R.H."/>
        </authorList>
    </citation>
    <scope>NUCLEOTIDE SEQUENCE</scope>
    <source>
        <strain evidence="1">TMW 2.2497</strain>
    </source>
</reference>